<evidence type="ECO:0000313" key="1">
    <source>
        <dbReference type="EMBL" id="TWI14013.1"/>
    </source>
</evidence>
<dbReference type="OrthoDB" id="871963at2"/>
<dbReference type="EMBL" id="VLKR01000052">
    <property type="protein sequence ID" value="TWI14013.1"/>
    <property type="molecule type" value="Genomic_DNA"/>
</dbReference>
<dbReference type="AlphaFoldDB" id="A0A562M2D6"/>
<name>A0A562M2D6_9SPHI</name>
<proteinExistence type="predicted"/>
<organism evidence="1 2">
    <name type="scientific">Sphingobacterium siyangense</name>
    <dbReference type="NCBI Taxonomy" id="459529"/>
    <lineage>
        <taxon>Bacteria</taxon>
        <taxon>Pseudomonadati</taxon>
        <taxon>Bacteroidota</taxon>
        <taxon>Sphingobacteriia</taxon>
        <taxon>Sphingobacteriales</taxon>
        <taxon>Sphingobacteriaceae</taxon>
        <taxon>Sphingobacterium</taxon>
    </lineage>
</organism>
<evidence type="ECO:0000313" key="2">
    <source>
        <dbReference type="Proteomes" id="UP000315908"/>
    </source>
</evidence>
<dbReference type="RefSeq" id="WP_145331226.1">
    <property type="nucleotide sequence ID" value="NZ_VLKR01000052.1"/>
</dbReference>
<dbReference type="Proteomes" id="UP000315908">
    <property type="component" value="Unassembled WGS sequence"/>
</dbReference>
<gene>
    <name evidence="1" type="ORF">IQ31_05388</name>
</gene>
<protein>
    <submittedName>
        <fullName evidence="1">Uncharacterized protein</fullName>
    </submittedName>
</protein>
<reference evidence="1 2" key="1">
    <citation type="journal article" date="2015" name="Stand. Genomic Sci.">
        <title>Genomic Encyclopedia of Bacterial and Archaeal Type Strains, Phase III: the genomes of soil and plant-associated and newly described type strains.</title>
        <authorList>
            <person name="Whitman W.B."/>
            <person name="Woyke T."/>
            <person name="Klenk H.P."/>
            <person name="Zhou Y."/>
            <person name="Lilburn T.G."/>
            <person name="Beck B.J."/>
            <person name="De Vos P."/>
            <person name="Vandamme P."/>
            <person name="Eisen J.A."/>
            <person name="Garrity G."/>
            <person name="Hugenholtz P."/>
            <person name="Kyrpides N.C."/>
        </authorList>
    </citation>
    <scope>NUCLEOTIDE SEQUENCE [LARGE SCALE GENOMIC DNA]</scope>
    <source>
        <strain evidence="1 2">CGMCC 1.6855</strain>
    </source>
</reference>
<accession>A0A562M2D6</accession>
<comment type="caution">
    <text evidence="1">The sequence shown here is derived from an EMBL/GenBank/DDBJ whole genome shotgun (WGS) entry which is preliminary data.</text>
</comment>
<sequence length="315" mass="37071">MLFESLLTSIDAELSPAFDQAFNLCLKNQTHKSDLLLLIESASLVKEPENGNISEINKIYYTLGEGWSGHCQSTLHQFIGDYVKGNLLNSHVEYDSYLSALKGNYPRLDELERQEASIIQVEMLIYLKIWEGELFLKQWYQLSLLLSSQDYDWDFDIGFDRRNEKDGVLTRSTVHKKVSKNLRLSNPVLHRYFNTTFVSQLRNAIAHSQYAMFGRKIHLTNFRKNGKGYDRSHIDFEEWNELFAKTVSLFTRLGIFVNKARDFYFQESRETRMKREIRVSRRFPSYSSLLTVAYTRWNCNLKVETFYAANFCFDR</sequence>